<dbReference type="InterPro" id="IPR019734">
    <property type="entry name" value="TPR_rpt"/>
</dbReference>
<evidence type="ECO:0000313" key="2">
    <source>
        <dbReference type="EMBL" id="MBD3326440.1"/>
    </source>
</evidence>
<dbReference type="SMART" id="SM00028">
    <property type="entry name" value="TPR"/>
    <property type="match status" value="2"/>
</dbReference>
<reference evidence="2" key="1">
    <citation type="submission" date="2019-11" db="EMBL/GenBank/DDBJ databases">
        <title>Microbial mats filling the niche in hypersaline microbial mats.</title>
        <authorList>
            <person name="Wong H.L."/>
            <person name="Macleod F.I."/>
            <person name="White R.A. III"/>
            <person name="Burns B.P."/>
        </authorList>
    </citation>
    <scope>NUCLEOTIDE SEQUENCE</scope>
    <source>
        <strain evidence="2">Rbin_158</strain>
    </source>
</reference>
<feature type="compositionally biased region" description="Pro residues" evidence="1">
    <location>
        <begin position="246"/>
        <end position="263"/>
    </location>
</feature>
<gene>
    <name evidence="2" type="ORF">GF339_17785</name>
</gene>
<feature type="region of interest" description="Disordered" evidence="1">
    <location>
        <begin position="240"/>
        <end position="263"/>
    </location>
</feature>
<name>A0A9D5JYF0_9BACT</name>
<evidence type="ECO:0000256" key="1">
    <source>
        <dbReference type="SAM" id="MobiDB-lite"/>
    </source>
</evidence>
<dbReference type="Gene3D" id="1.25.40.10">
    <property type="entry name" value="Tetratricopeptide repeat domain"/>
    <property type="match status" value="1"/>
</dbReference>
<accession>A0A9D5JYF0</accession>
<organism evidence="2 3">
    <name type="scientific">candidate division KSB3 bacterium</name>
    <dbReference type="NCBI Taxonomy" id="2044937"/>
    <lineage>
        <taxon>Bacteria</taxon>
        <taxon>candidate division KSB3</taxon>
    </lineage>
</organism>
<dbReference type="Proteomes" id="UP000649604">
    <property type="component" value="Unassembled WGS sequence"/>
</dbReference>
<evidence type="ECO:0000313" key="3">
    <source>
        <dbReference type="Proteomes" id="UP000649604"/>
    </source>
</evidence>
<proteinExistence type="predicted"/>
<feature type="non-terminal residue" evidence="2">
    <location>
        <position position="263"/>
    </location>
</feature>
<comment type="caution">
    <text evidence="2">The sequence shown here is derived from an EMBL/GenBank/DDBJ whole genome shotgun (WGS) entry which is preliminary data.</text>
</comment>
<dbReference type="SUPFAM" id="SSF48452">
    <property type="entry name" value="TPR-like"/>
    <property type="match status" value="1"/>
</dbReference>
<dbReference type="EMBL" id="WJJP01000583">
    <property type="protein sequence ID" value="MBD3326440.1"/>
    <property type="molecule type" value="Genomic_DNA"/>
</dbReference>
<dbReference type="AlphaFoldDB" id="A0A9D5JYF0"/>
<protein>
    <submittedName>
        <fullName evidence="2">Uncharacterized protein</fullName>
    </submittedName>
</protein>
<dbReference type="InterPro" id="IPR011990">
    <property type="entry name" value="TPR-like_helical_dom_sf"/>
</dbReference>
<sequence>MTQKSCYTQAVLIALGVLLIFIFTGEPLAFAAADWYEYYTEAQAAIKKKDWPTAVKLLEKALEHAPEPEENKKHGFRSVDYYPYLELGLSYLATGDIEAAYRSCEQARVKGVAPREAVGNCLQTTTKFLQNIQQLPTPTPLPAQNIPPRIQLSTEIPPETDQEILPIQGKATDADGIAEIIVSVENRGVTGLMTLETLQREEEAFIVNLPLDVGQSTITIEAVDTLNNRAKQAFITRRPMAVASGPPSPPPVPTSIPSRPSPT</sequence>